<dbReference type="GO" id="GO:0042732">
    <property type="term" value="P:D-xylose metabolic process"/>
    <property type="evidence" value="ECO:0007669"/>
    <property type="project" value="UniProtKB-KW"/>
</dbReference>
<keyword evidence="3" id="KW-0808">Transferase</keyword>
<protein>
    <submittedName>
        <fullName evidence="7">Sugar (Pentulose or hexulose) kinase</fullName>
    </submittedName>
</protein>
<evidence type="ECO:0000256" key="1">
    <source>
        <dbReference type="ARBA" id="ARBA00009156"/>
    </source>
</evidence>
<evidence type="ECO:0000256" key="3">
    <source>
        <dbReference type="ARBA" id="ARBA00022679"/>
    </source>
</evidence>
<dbReference type="Pfam" id="PF00370">
    <property type="entry name" value="FGGY_N"/>
    <property type="match status" value="1"/>
</dbReference>
<accession>A0A7Z0AB73</accession>
<evidence type="ECO:0000259" key="6">
    <source>
        <dbReference type="Pfam" id="PF02782"/>
    </source>
</evidence>
<dbReference type="InterPro" id="IPR043129">
    <property type="entry name" value="ATPase_NBD"/>
</dbReference>
<dbReference type="AlphaFoldDB" id="A0A7Z0AB73"/>
<evidence type="ECO:0000259" key="5">
    <source>
        <dbReference type="Pfam" id="PF00370"/>
    </source>
</evidence>
<dbReference type="EMBL" id="JACBZP010000001">
    <property type="protein sequence ID" value="NYI66650.1"/>
    <property type="molecule type" value="Genomic_DNA"/>
</dbReference>
<dbReference type="PANTHER" id="PTHR43095">
    <property type="entry name" value="SUGAR KINASE"/>
    <property type="match status" value="1"/>
</dbReference>
<dbReference type="CDD" id="cd07809">
    <property type="entry name" value="ASKHA_NBD_FGGY_BaXK-like"/>
    <property type="match status" value="1"/>
</dbReference>
<dbReference type="InterPro" id="IPR018485">
    <property type="entry name" value="FGGY_C"/>
</dbReference>
<dbReference type="Gene3D" id="3.30.420.40">
    <property type="match status" value="2"/>
</dbReference>
<dbReference type="RefSeq" id="WP_237249099.1">
    <property type="nucleotide sequence ID" value="NZ_JACBZP010000001.1"/>
</dbReference>
<dbReference type="Proteomes" id="UP000539111">
    <property type="component" value="Unassembled WGS sequence"/>
</dbReference>
<feature type="domain" description="Carbohydrate kinase FGGY N-terminal" evidence="5">
    <location>
        <begin position="16"/>
        <end position="240"/>
    </location>
</feature>
<comment type="caution">
    <text evidence="7">The sequence shown here is derived from an EMBL/GenBank/DDBJ whole genome shotgun (WGS) entry which is preliminary data.</text>
</comment>
<reference evidence="7 8" key="1">
    <citation type="submission" date="2020-07" db="EMBL/GenBank/DDBJ databases">
        <title>Sequencing the genomes of 1000 actinobacteria strains.</title>
        <authorList>
            <person name="Klenk H.-P."/>
        </authorList>
    </citation>
    <scope>NUCLEOTIDE SEQUENCE [LARGE SCALE GENOMIC DNA]</scope>
    <source>
        <strain evidence="7 8">DSM 26341</strain>
    </source>
</reference>
<dbReference type="SUPFAM" id="SSF53067">
    <property type="entry name" value="Actin-like ATPase domain"/>
    <property type="match status" value="2"/>
</dbReference>
<keyword evidence="4 7" id="KW-0418">Kinase</keyword>
<evidence type="ECO:0000256" key="4">
    <source>
        <dbReference type="ARBA" id="ARBA00022777"/>
    </source>
</evidence>
<dbReference type="GO" id="GO:0016301">
    <property type="term" value="F:kinase activity"/>
    <property type="evidence" value="ECO:0007669"/>
    <property type="project" value="UniProtKB-KW"/>
</dbReference>
<keyword evidence="2" id="KW-0859">Xylose metabolism</keyword>
<feature type="domain" description="Carbohydrate kinase FGGY C-terminal" evidence="6">
    <location>
        <begin position="277"/>
        <end position="474"/>
    </location>
</feature>
<dbReference type="InterPro" id="IPR050406">
    <property type="entry name" value="FGGY_Carb_Kinase"/>
</dbReference>
<dbReference type="PANTHER" id="PTHR43095:SF5">
    <property type="entry name" value="XYLULOSE KINASE"/>
    <property type="match status" value="1"/>
</dbReference>
<name>A0A7Z0AB73_9MICO</name>
<dbReference type="InterPro" id="IPR018484">
    <property type="entry name" value="FGGY_N"/>
</dbReference>
<organism evidence="7 8">
    <name type="scientific">Spelaeicoccus albus</name>
    <dbReference type="NCBI Taxonomy" id="1280376"/>
    <lineage>
        <taxon>Bacteria</taxon>
        <taxon>Bacillati</taxon>
        <taxon>Actinomycetota</taxon>
        <taxon>Actinomycetes</taxon>
        <taxon>Micrococcales</taxon>
        <taxon>Brevibacteriaceae</taxon>
        <taxon>Spelaeicoccus</taxon>
    </lineage>
</organism>
<evidence type="ECO:0000313" key="7">
    <source>
        <dbReference type="EMBL" id="NYI66650.1"/>
    </source>
</evidence>
<gene>
    <name evidence="7" type="ORF">BJY26_000956</name>
</gene>
<dbReference type="Pfam" id="PF02782">
    <property type="entry name" value="FGGY_C"/>
    <property type="match status" value="1"/>
</dbReference>
<comment type="similarity">
    <text evidence="1">Belongs to the FGGY kinase family.</text>
</comment>
<sequence>MTAEEVGRAIAEGRTCLGIEFGSTRIKACLIGPGHGAVATGSHTWTNTLDAGLWTYDLGEVWSGVQSAVGELLADADRHYGVRPATLRAMGVSAMMHGYLPFDVRGDLLVPFRTWRNTSTGRAASELSDRLGLNIPMRWSVAHLYQAVLDHEDHVPRIDFLATLAGYVHWKLTGRRVLGVGDASGMFPIDPETRTYDAEALCAADELLTRHGFAPNLEDVLPTVLVAGRDAGRLTADGATLLDPAGTIRPGTPLCPPEGDAGTGMTATHSIAPRTGNVSVGTSIFAMVVLEKPLRNVHPEIDVVTTPAGAPAAMVHCNNGASELDGWAAVFRQFASAIGCDVSPDRAFEALLEAALSGERDGGGILAYNHVSGEPIAGGLTEGRPLIVRTPGSRLSLANVARSMMYGVFGTLSLGMRILAEEGVGLDALYAHGGLFRTAKVAQRLLAAAVDTPVSVGRSAAEGGAWGMAVLAAYLGSAEPDLDAFLAAEVFAGDELTVEKPNPDDVRGYRAFLETYESGLAVERTAVDVLTATRHVEVR</sequence>
<evidence type="ECO:0000256" key="2">
    <source>
        <dbReference type="ARBA" id="ARBA00022629"/>
    </source>
</evidence>
<keyword evidence="8" id="KW-1185">Reference proteome</keyword>
<evidence type="ECO:0000313" key="8">
    <source>
        <dbReference type="Proteomes" id="UP000539111"/>
    </source>
</evidence>
<proteinExistence type="inferred from homology"/>
<keyword evidence="2" id="KW-0119">Carbohydrate metabolism</keyword>